<feature type="region of interest" description="Disordered" evidence="1">
    <location>
        <begin position="611"/>
        <end position="927"/>
    </location>
</feature>
<feature type="region of interest" description="Disordered" evidence="1">
    <location>
        <begin position="201"/>
        <end position="222"/>
    </location>
</feature>
<evidence type="ECO:0000313" key="3">
    <source>
        <dbReference type="Proteomes" id="UP000076874"/>
    </source>
</evidence>
<feature type="region of interest" description="Disordered" evidence="1">
    <location>
        <begin position="1"/>
        <end position="24"/>
    </location>
</feature>
<feature type="region of interest" description="Disordered" evidence="1">
    <location>
        <begin position="105"/>
        <end position="124"/>
    </location>
</feature>
<reference evidence="2 3" key="1">
    <citation type="journal article" date="2016" name="Genome Biol. Evol.">
        <title>Divergent and convergent evolution of fungal pathogenicity.</title>
        <authorList>
            <person name="Shang Y."/>
            <person name="Xiao G."/>
            <person name="Zheng P."/>
            <person name="Cen K."/>
            <person name="Zhan S."/>
            <person name="Wang C."/>
        </authorList>
    </citation>
    <scope>NUCLEOTIDE SEQUENCE [LARGE SCALE GENOMIC DNA]</scope>
    <source>
        <strain evidence="2 3">RCEF 264</strain>
    </source>
</reference>
<gene>
    <name evidence="2" type="ORF">SPI_05217</name>
</gene>
<feature type="compositionally biased region" description="Basic and acidic residues" evidence="1">
    <location>
        <begin position="763"/>
        <end position="779"/>
    </location>
</feature>
<feature type="compositionally biased region" description="Polar residues" evidence="1">
    <location>
        <begin position="732"/>
        <end position="745"/>
    </location>
</feature>
<feature type="compositionally biased region" description="Low complexity" evidence="1">
    <location>
        <begin position="205"/>
        <end position="216"/>
    </location>
</feature>
<feature type="compositionally biased region" description="Basic and acidic residues" evidence="1">
    <location>
        <begin position="850"/>
        <end position="866"/>
    </location>
</feature>
<evidence type="ECO:0000256" key="1">
    <source>
        <dbReference type="SAM" id="MobiDB-lite"/>
    </source>
</evidence>
<proteinExistence type="predicted"/>
<dbReference type="EMBL" id="AZHD01000008">
    <property type="protein sequence ID" value="OAA61193.1"/>
    <property type="molecule type" value="Genomic_DNA"/>
</dbReference>
<dbReference type="OrthoDB" id="5144858at2759"/>
<evidence type="ECO:0008006" key="4">
    <source>
        <dbReference type="Google" id="ProtNLM"/>
    </source>
</evidence>
<dbReference type="STRING" id="1081102.A0A167U2Y4"/>
<name>A0A167U2Y4_9HYPO</name>
<feature type="region of interest" description="Disordered" evidence="1">
    <location>
        <begin position="1419"/>
        <end position="1481"/>
    </location>
</feature>
<sequence length="1702" mass="184592">MAWDAASRGHYPLASGRPSTSAGTHSLLRRLTALAKRGRPHSTGDIRRSAVFAAAEVEPAVVVNNPPYDYRRPYTSVFPSTTIDATDEGSSTMMAADAAAYGTTTTATTSKPPTSSNHFVSTSSRDSKGKMAVLTTAPFRVQVEVRFPGLRSSSNSLTSGVSTYTHEYASSQTFVPSDRLCNGLLRRLTHCSTELITRKDSDALQQQQPQQQQQQPPDRPRFVKPLKYELHFRILRRDTAGAGGSAWAERTFCSYQKQALTAHDAREVVLATHRMVGLFLRRHDPSFRWMDVPAAAFPAALSRSPTDTTPALVRPVVDEPLPLCCVPRSRFLDASQSYEFVPGYAIHLSFHSRSRSRSRQQYDWKRSVRLPSRQTAPLSLALAEDLLWRTFDSLHQALTERRTAFFDEHKACDRLEGIDGVQQFDDDALGIELRIQNHLGPDYNHLHRAIRSKLNLFPHPDALDCQQFLQDVHDNFVRARDDTDAELARLPDFDLRVVTLRGPGWSVGQPARFVLDSSASHSRRSIEAILDRVQTGTADVLRGSNASIHILAYKRGQLVLDTTMLAHRDLANPPPSTTLTADEQQASTLVSLLKTRIQRDLDMVCKDTCSLDDASDDRSAGPAPADAAENKTVTPQSPLVEAATAPVADDEPNTPAPRVVELPGDVVFDGLPPDSLPSTPTSSRRAFPLIPERFNLSSSRSSSVGSVPASPKEETPSNASLITTPAIPETSALETSEQGPSTQCEEPSVEALPGAEPATEMQPDEHQPAESKSEPERVPTEMSTTDSAQEVRSEVELRPASPVPPCELESGTESAPQPGLIPEPQPVVALETQLEEIPENATVPESEPEPEARPEIQLEAELKGQTEMEPESQNSQPTADNDVELMPPPPDDREVELGEMEEGLISVAAPDEPILPPWPTVSEGTEDDAVSQAQIILADAIATAVAEAIAEPIFDDEDLVMSSSPLARGQNLFPTADHTLLNSASTNTTRPSTPSLSVSSGEVNSPRISLLETPEAAHEARADVLTGSDSETDDMVYRRGYGADNEPNPDGGCFSSFAPSTKSASTVRKLTFLEPLSVPFPLESENGSTIGGLSPTEIIPEIIDTPISEEHLEQPTEVVLELDSVPSGEPLMHFDDFAATKPTLNLEDDADFAVNDSTISVGLSPATGKDVALENSQLKDSGYGGEELSFAAPAESKASEDTTPAFERLRISSHDKAGPTLSDLLADSECNSDSESLQIMLPEYAPSLEEQKLEPILEVLDEEENTPQQLAPDQEFTEPEQALVQTPDSETEADTVFARSEEPGLETIHESAFAPLDESGETIDPVPQDPGLHSADAEFGQHSHQPTVPEFGPIPEPEIPEAPVEVENRPKPDFIGRELELVNRKLELVDTEIDLIDTEIELVDTELDFVNSELELAYAESEPAEEPIPQQPDSELEDGANPRDGLQENVDVVLSELQPPSDSEEDENAANPPDDILPSTAQPTAGEEVHFMDGSVHEPLLEIQPELVGQSETSILPECEGFENPLALEMADTREPSTPLPLIPTEEVDGPHPASNAEKNIDLLKTQQIGPRVVVSVRQTVTDFARSLIPRFCEAVKPAMPPLKDTVPTSSSSLSPFAKVTADDSSGPDDSEESSAEESSRGSVDTFRSCADEEPVADEHPHLSSLPTAGYFGLRETKLVEVGLRGALTGSHAFDNVSGISR</sequence>
<feature type="region of interest" description="Disordered" evidence="1">
    <location>
        <begin position="1261"/>
        <end position="1370"/>
    </location>
</feature>
<dbReference type="Proteomes" id="UP000076874">
    <property type="component" value="Unassembled WGS sequence"/>
</dbReference>
<feature type="region of interest" description="Disordered" evidence="1">
    <location>
        <begin position="1599"/>
        <end position="1668"/>
    </location>
</feature>
<protein>
    <recommendedName>
        <fullName evidence="4">Pt repeat family protein</fullName>
    </recommendedName>
</protein>
<evidence type="ECO:0000313" key="2">
    <source>
        <dbReference type="EMBL" id="OAA61193.1"/>
    </source>
</evidence>
<feature type="region of interest" description="Disordered" evidence="1">
    <location>
        <begin position="982"/>
        <end position="1006"/>
    </location>
</feature>
<feature type="compositionally biased region" description="Low complexity" evidence="1">
    <location>
        <begin position="105"/>
        <end position="116"/>
    </location>
</feature>
<accession>A0A167U2Y4</accession>
<comment type="caution">
    <text evidence="2">The sequence shown here is derived from an EMBL/GenBank/DDBJ whole genome shotgun (WGS) entry which is preliminary data.</text>
</comment>
<feature type="compositionally biased region" description="Low complexity" evidence="1">
    <location>
        <begin position="671"/>
        <end position="683"/>
    </location>
</feature>
<feature type="compositionally biased region" description="Low complexity" evidence="1">
    <location>
        <begin position="697"/>
        <end position="710"/>
    </location>
</feature>
<keyword evidence="3" id="KW-1185">Reference proteome</keyword>
<organism evidence="2 3">
    <name type="scientific">Niveomyces insectorum RCEF 264</name>
    <dbReference type="NCBI Taxonomy" id="1081102"/>
    <lineage>
        <taxon>Eukaryota</taxon>
        <taxon>Fungi</taxon>
        <taxon>Dikarya</taxon>
        <taxon>Ascomycota</taxon>
        <taxon>Pezizomycotina</taxon>
        <taxon>Sordariomycetes</taxon>
        <taxon>Hypocreomycetidae</taxon>
        <taxon>Hypocreales</taxon>
        <taxon>Cordycipitaceae</taxon>
        <taxon>Niveomyces</taxon>
    </lineage>
</organism>
<feature type="compositionally biased region" description="Acidic residues" evidence="1">
    <location>
        <begin position="1626"/>
        <end position="1636"/>
    </location>
</feature>